<sequence length="233" mass="25547">MQAMNNDMAYPQAPIRRVYLIKDQGWTRRGYKITTPDELSCLYNVHTSSSHPGVTLTRHLQPIPYHAPASSMSRLSGQFSLSGLLGHSENHQQPGSQINNDHVVATVNFHTLSSKIDIGFSTNQAIVMKCPDAFSSSRRFESLTPLGTLEWKRDGGGAALGSLVSSNLKLVDGGKRTVARYEKKSSMLSKENDVIALLVPELDGFLDIVVITCLATLEYKRTKNNAEDAIGSI</sequence>
<dbReference type="Pfam" id="PF20236">
    <property type="entry name" value="DUF6593"/>
    <property type="match status" value="1"/>
</dbReference>
<dbReference type="GeneID" id="22584315"/>
<evidence type="ECO:0000313" key="2">
    <source>
        <dbReference type="EMBL" id="EEH49292.2"/>
    </source>
</evidence>
<protein>
    <recommendedName>
        <fullName evidence="1">DUF6593 domain-containing protein</fullName>
    </recommendedName>
</protein>
<feature type="domain" description="DUF6593" evidence="1">
    <location>
        <begin position="34"/>
        <end position="221"/>
    </location>
</feature>
<evidence type="ECO:0000313" key="3">
    <source>
        <dbReference type="Proteomes" id="UP000001628"/>
    </source>
</evidence>
<dbReference type="RefSeq" id="XP_010760714.1">
    <property type="nucleotide sequence ID" value="XM_010762412.1"/>
</dbReference>
<dbReference type="Proteomes" id="UP000001628">
    <property type="component" value="Unassembled WGS sequence"/>
</dbReference>
<evidence type="ECO:0000259" key="1">
    <source>
        <dbReference type="Pfam" id="PF20236"/>
    </source>
</evidence>
<gene>
    <name evidence="2" type="ORF">PADG_05371</name>
</gene>
<proteinExistence type="predicted"/>
<dbReference type="AlphaFoldDB" id="C1GDN5"/>
<name>C1GDN5_PARBD</name>
<dbReference type="OMA" id="QINNDHV"/>
<dbReference type="eggNOG" id="ENOG502SSJC">
    <property type="taxonomic scope" value="Eukaryota"/>
</dbReference>
<dbReference type="HOGENOM" id="CLU_1235358_0_0_1"/>
<accession>C1GDN5</accession>
<dbReference type="VEuPathDB" id="FungiDB:PADG_05371"/>
<reference evidence="2 3" key="1">
    <citation type="journal article" date="2011" name="PLoS Genet.">
        <title>Comparative genomic analysis of human fungal pathogens causing paracoccidioidomycosis.</title>
        <authorList>
            <person name="Desjardins C.A."/>
            <person name="Champion M.D."/>
            <person name="Holder J.W."/>
            <person name="Muszewska A."/>
            <person name="Goldberg J."/>
            <person name="Bailao A.M."/>
            <person name="Brigido M.M."/>
            <person name="Ferreira M.E."/>
            <person name="Garcia A.M."/>
            <person name="Grynberg M."/>
            <person name="Gujja S."/>
            <person name="Heiman D.I."/>
            <person name="Henn M.R."/>
            <person name="Kodira C.D."/>
            <person name="Leon-Narvaez H."/>
            <person name="Longo L.V."/>
            <person name="Ma L.J."/>
            <person name="Malavazi I."/>
            <person name="Matsuo A.L."/>
            <person name="Morais F.V."/>
            <person name="Pereira M."/>
            <person name="Rodriguez-Brito S."/>
            <person name="Sakthikumar S."/>
            <person name="Salem-Izacc S.M."/>
            <person name="Sykes S.M."/>
            <person name="Teixeira M.M."/>
            <person name="Vallejo M.C."/>
            <person name="Walter M.E."/>
            <person name="Yandava C."/>
            <person name="Young S."/>
            <person name="Zeng Q."/>
            <person name="Zucker J."/>
            <person name="Felipe M.S."/>
            <person name="Goldman G.H."/>
            <person name="Haas B.J."/>
            <person name="McEwen J.G."/>
            <person name="Nino-Vega G."/>
            <person name="Puccia R."/>
            <person name="San-Blas G."/>
            <person name="Soares C.M."/>
            <person name="Birren B.W."/>
            <person name="Cuomo C.A."/>
        </authorList>
    </citation>
    <scope>NUCLEOTIDE SEQUENCE [LARGE SCALE GENOMIC DNA]</scope>
    <source>
        <strain evidence="2 3">Pb18</strain>
    </source>
</reference>
<dbReference type="EMBL" id="KN275962">
    <property type="protein sequence ID" value="EEH49292.2"/>
    <property type="molecule type" value="Genomic_DNA"/>
</dbReference>
<dbReference type="InParanoid" id="C1GDN5"/>
<keyword evidence="3" id="KW-1185">Reference proteome</keyword>
<organism evidence="2 3">
    <name type="scientific">Paracoccidioides brasiliensis (strain Pb18)</name>
    <dbReference type="NCBI Taxonomy" id="502780"/>
    <lineage>
        <taxon>Eukaryota</taxon>
        <taxon>Fungi</taxon>
        <taxon>Dikarya</taxon>
        <taxon>Ascomycota</taxon>
        <taxon>Pezizomycotina</taxon>
        <taxon>Eurotiomycetes</taxon>
        <taxon>Eurotiomycetidae</taxon>
        <taxon>Onygenales</taxon>
        <taxon>Ajellomycetaceae</taxon>
        <taxon>Paracoccidioides</taxon>
    </lineage>
</organism>
<dbReference type="InterPro" id="IPR046528">
    <property type="entry name" value="DUF6593"/>
</dbReference>
<dbReference type="KEGG" id="pbn:PADG_05371"/>
<dbReference type="OrthoDB" id="4725912at2759"/>